<evidence type="ECO:0000313" key="4">
    <source>
        <dbReference type="Proteomes" id="UP000280298"/>
    </source>
</evidence>
<dbReference type="RefSeq" id="WP_126388518.1">
    <property type="nucleotide sequence ID" value="NZ_CP034539.1"/>
</dbReference>
<dbReference type="Proteomes" id="UP000280298">
    <property type="component" value="Chromosome"/>
</dbReference>
<feature type="transmembrane region" description="Helical" evidence="2">
    <location>
        <begin position="135"/>
        <end position="154"/>
    </location>
</feature>
<proteinExistence type="predicted"/>
<reference evidence="3 4" key="1">
    <citation type="journal article" date="2019" name="Int. J. Syst. Evol. Microbiol.">
        <title>Streptomyces cyaneochromogenes sp. nov., a blue pigment-producing actinomycete from manganese-contaminated soil.</title>
        <authorList>
            <person name="Tang X."/>
            <person name="Zhao J."/>
            <person name="Li K."/>
            <person name="Chen Z."/>
            <person name="Sun Y."/>
            <person name="Gao J."/>
        </authorList>
    </citation>
    <scope>NUCLEOTIDE SEQUENCE [LARGE SCALE GENOMIC DNA]</scope>
    <source>
        <strain evidence="3 4">MK-45</strain>
    </source>
</reference>
<dbReference type="OrthoDB" id="4097676at2"/>
<feature type="transmembrane region" description="Helical" evidence="2">
    <location>
        <begin position="76"/>
        <end position="99"/>
    </location>
</feature>
<protein>
    <submittedName>
        <fullName evidence="3">Protein transporter Sec31</fullName>
    </submittedName>
</protein>
<feature type="transmembrane region" description="Helical" evidence="2">
    <location>
        <begin position="111"/>
        <end position="129"/>
    </location>
</feature>
<accession>A0A3S9M0B2</accession>
<feature type="transmembrane region" description="Helical" evidence="2">
    <location>
        <begin position="48"/>
        <end position="70"/>
    </location>
</feature>
<sequence>MQTRTETRTRTVPKTIDGKTHQVQETYTVELPVPPPDRKAQVKQAVTAFAALIVLAAVVWSALAIGGLLSMAFTPWAAYMIAAVFDGAWVCCLALEWVHQYNPQRARAPRRAGWAALVLSMGLIAAHGAVEFSLWVGIAGAAVSLLAKGLWHIVMTTNGARLDSATQQWADAERAEAEGRLATVDIRRELQRQEARIREESAALEGSGSVSALEWRTPATDGLTEDRLRAEVEDTAERIRIAQSGEQVAQRLTSAEPEPLSPAEPRLSRPEPAQAEQAQPREPFGFSAASVQRQERTERVAELLKAEPGLTGAQVAERLGVSLASGKRYLADARKEVQK</sequence>
<dbReference type="AlphaFoldDB" id="A0A3S9M0B2"/>
<name>A0A3S9M0B2_9ACTN</name>
<feature type="compositionally biased region" description="Low complexity" evidence="1">
    <location>
        <begin position="254"/>
        <end position="265"/>
    </location>
</feature>
<dbReference type="KEGG" id="scya:EJ357_03585"/>
<evidence type="ECO:0000313" key="3">
    <source>
        <dbReference type="EMBL" id="AZQ32638.1"/>
    </source>
</evidence>
<organism evidence="3 4">
    <name type="scientific">Streptomyces cyaneochromogenes</name>
    <dbReference type="NCBI Taxonomy" id="2496836"/>
    <lineage>
        <taxon>Bacteria</taxon>
        <taxon>Bacillati</taxon>
        <taxon>Actinomycetota</taxon>
        <taxon>Actinomycetes</taxon>
        <taxon>Kitasatosporales</taxon>
        <taxon>Streptomycetaceae</taxon>
        <taxon>Streptomyces</taxon>
    </lineage>
</organism>
<keyword evidence="2" id="KW-0472">Membrane</keyword>
<feature type="region of interest" description="Disordered" evidence="1">
    <location>
        <begin position="246"/>
        <end position="297"/>
    </location>
</feature>
<gene>
    <name evidence="3" type="ORF">EJ357_03585</name>
</gene>
<dbReference type="EMBL" id="CP034539">
    <property type="protein sequence ID" value="AZQ32638.1"/>
    <property type="molecule type" value="Genomic_DNA"/>
</dbReference>
<keyword evidence="4" id="KW-1185">Reference proteome</keyword>
<evidence type="ECO:0000256" key="1">
    <source>
        <dbReference type="SAM" id="MobiDB-lite"/>
    </source>
</evidence>
<keyword evidence="2" id="KW-0812">Transmembrane</keyword>
<keyword evidence="2" id="KW-1133">Transmembrane helix</keyword>
<evidence type="ECO:0000256" key="2">
    <source>
        <dbReference type="SAM" id="Phobius"/>
    </source>
</evidence>